<dbReference type="HOGENOM" id="CLU_023194_7_2_1"/>
<dbReference type="InParanoid" id="W5NDA8"/>
<evidence type="ECO:0000256" key="7">
    <source>
        <dbReference type="ARBA" id="ARBA00042988"/>
    </source>
</evidence>
<dbReference type="GeneTree" id="ENSGT00390000007946"/>
<evidence type="ECO:0000256" key="4">
    <source>
        <dbReference type="ARBA" id="ARBA00038984"/>
    </source>
</evidence>
<evidence type="ECO:0000256" key="2">
    <source>
        <dbReference type="ARBA" id="ARBA00023002"/>
    </source>
</evidence>
<dbReference type="PANTHER" id="PTHR22604:SF105">
    <property type="entry name" value="TRANS-1,2-DIHYDROBENZENE-1,2-DIOL DEHYDROGENASE"/>
    <property type="match status" value="1"/>
</dbReference>
<feature type="domain" description="Gfo/Idh/MocA-like oxidoreductase N-terminal" evidence="11">
    <location>
        <begin position="48"/>
        <end position="166"/>
    </location>
</feature>
<sequence length="379" mass="41852">MVIVGPVKFGSTCWRCNLSLRAVIMFRVSTLRLILILRHQSSENMATRWGICGAGKISHDFTVALKTLPPADHEVVAVAARDLQRAQEFAQRHGIPRAYDSYEKLAKDAEIADVIYLGLIHPHHLKVGLIFLRSKKNVLCEKPLAMNSREVQQIIAAAKENDVFLMEAVWTRFFPASIKISNLLAQEAIGEVKLVDVSFGAPLQHIPRAVEKELGGGALLDIGVYCLQFVCMVFNGEKPESINATGVCLNTGVDEAMAVVLKFSRNRMAVCTCSISVQLSNEATIFGTKGTIKIPEHQWCPTTLVVNGEKTQYPLPEPSMPLNFLNSTGMRYEAEEVRQCLLKGLKQSPRMTLADSALLTEIMDEARSQVGVVYIQDGV</sequence>
<reference evidence="13" key="3">
    <citation type="submission" date="2025-09" db="UniProtKB">
        <authorList>
            <consortium name="Ensembl"/>
        </authorList>
    </citation>
    <scope>IDENTIFICATION</scope>
</reference>
<dbReference type="EC" id="1.3.1.20" evidence="3"/>
<evidence type="ECO:0000256" key="9">
    <source>
        <dbReference type="ARBA" id="ARBA00047423"/>
    </source>
</evidence>
<dbReference type="Pfam" id="PF22725">
    <property type="entry name" value="GFO_IDH_MocA_C3"/>
    <property type="match status" value="1"/>
</dbReference>
<dbReference type="EMBL" id="AHAT01004844">
    <property type="status" value="NOT_ANNOTATED_CDS"/>
    <property type="molecule type" value="Genomic_DNA"/>
</dbReference>
<dbReference type="Bgee" id="ENSLOCG00000015126">
    <property type="expression patterns" value="Expressed in camera-type eye and 13 other cell types or tissues"/>
</dbReference>
<accession>W5NDA8</accession>
<dbReference type="EC" id="1.1.1.179" evidence="4"/>
<dbReference type="InterPro" id="IPR055170">
    <property type="entry name" value="GFO_IDH_MocA-like_dom"/>
</dbReference>
<evidence type="ECO:0000259" key="12">
    <source>
        <dbReference type="Pfam" id="PF22725"/>
    </source>
</evidence>
<keyword evidence="2" id="KW-0560">Oxidoreductase</keyword>
<evidence type="ECO:0000256" key="1">
    <source>
        <dbReference type="ARBA" id="ARBA00010928"/>
    </source>
</evidence>
<keyword evidence="14" id="KW-1185">Reference proteome</keyword>
<dbReference type="InterPro" id="IPR050984">
    <property type="entry name" value="Gfo/Idh/MocA_domain"/>
</dbReference>
<evidence type="ECO:0000256" key="8">
    <source>
        <dbReference type="ARBA" id="ARBA00043025"/>
    </source>
</evidence>
<evidence type="ECO:0000256" key="6">
    <source>
        <dbReference type="ARBA" id="ARBA00042926"/>
    </source>
</evidence>
<dbReference type="OMA" id="WHFEADE"/>
<comment type="catalytic activity">
    <reaction evidence="10">
        <text>D-xylose + NADP(+) = D-xylono-1,5-lactone + NADPH + H(+)</text>
        <dbReference type="Rhea" id="RHEA:22000"/>
        <dbReference type="ChEBI" id="CHEBI:15378"/>
        <dbReference type="ChEBI" id="CHEBI:15867"/>
        <dbReference type="ChEBI" id="CHEBI:53455"/>
        <dbReference type="ChEBI" id="CHEBI:57783"/>
        <dbReference type="ChEBI" id="CHEBI:58349"/>
        <dbReference type="EC" id="1.1.1.179"/>
    </reaction>
</comment>
<dbReference type="PANTHER" id="PTHR22604">
    <property type="entry name" value="OXIDOREDUCTASES"/>
    <property type="match status" value="1"/>
</dbReference>
<evidence type="ECO:0000313" key="14">
    <source>
        <dbReference type="Proteomes" id="UP000018468"/>
    </source>
</evidence>
<dbReference type="Gene3D" id="3.40.50.720">
    <property type="entry name" value="NAD(P)-binding Rossmann-like Domain"/>
    <property type="match status" value="1"/>
</dbReference>
<dbReference type="Pfam" id="PF01408">
    <property type="entry name" value="GFO_IDH_MocA"/>
    <property type="match status" value="1"/>
</dbReference>
<dbReference type="GO" id="GO:0047115">
    <property type="term" value="F:trans-1,2-dihydrobenzene-1,2-diol dehydrogenase activity"/>
    <property type="evidence" value="ECO:0007669"/>
    <property type="project" value="UniProtKB-EC"/>
</dbReference>
<dbReference type="InterPro" id="IPR000683">
    <property type="entry name" value="Gfo/Idh/MocA-like_OxRdtase_N"/>
</dbReference>
<dbReference type="Gene3D" id="3.30.360.10">
    <property type="entry name" value="Dihydrodipicolinate Reductase, domain 2"/>
    <property type="match status" value="1"/>
</dbReference>
<dbReference type="Ensembl" id="ENSLOCT00000018649.1">
    <property type="protein sequence ID" value="ENSLOCP00000018617.1"/>
    <property type="gene ID" value="ENSLOCG00000015126.1"/>
</dbReference>
<dbReference type="AlphaFoldDB" id="W5NDA8"/>
<dbReference type="FunCoup" id="W5NDA8">
    <property type="interactions" value="524"/>
</dbReference>
<protein>
    <recommendedName>
        <fullName evidence="5">Trans-1,2-dihydrobenzene-1,2-diol dehydrogenase</fullName>
        <ecNumber evidence="4">1.1.1.179</ecNumber>
        <ecNumber evidence="3">1.3.1.20</ecNumber>
    </recommendedName>
    <alternativeName>
        <fullName evidence="8">D-xylose 1-dehydrogenase</fullName>
    </alternativeName>
    <alternativeName>
        <fullName evidence="7">D-xylose-NADP dehydrogenase</fullName>
    </alternativeName>
    <alternativeName>
        <fullName evidence="6">Dimeric dihydrodiol dehydrogenase</fullName>
    </alternativeName>
</protein>
<dbReference type="eggNOG" id="KOG2741">
    <property type="taxonomic scope" value="Eukaryota"/>
</dbReference>
<comment type="similarity">
    <text evidence="1">Belongs to the Gfo/Idh/MocA family.</text>
</comment>
<proteinExistence type="inferred from homology"/>
<evidence type="ECO:0000256" key="3">
    <source>
        <dbReference type="ARBA" id="ARBA00038853"/>
    </source>
</evidence>
<dbReference type="GO" id="GO:0000166">
    <property type="term" value="F:nucleotide binding"/>
    <property type="evidence" value="ECO:0007669"/>
    <property type="project" value="InterPro"/>
</dbReference>
<dbReference type="STRING" id="7918.ENSLOCP00000018617"/>
<evidence type="ECO:0000256" key="5">
    <source>
        <dbReference type="ARBA" id="ARBA00040603"/>
    </source>
</evidence>
<reference evidence="13" key="2">
    <citation type="submission" date="2025-08" db="UniProtKB">
        <authorList>
            <consortium name="Ensembl"/>
        </authorList>
    </citation>
    <scope>IDENTIFICATION</scope>
</reference>
<dbReference type="Proteomes" id="UP000018468">
    <property type="component" value="Linkage group LG3"/>
</dbReference>
<name>W5NDA8_LEPOC</name>
<dbReference type="InterPro" id="IPR036291">
    <property type="entry name" value="NAD(P)-bd_dom_sf"/>
</dbReference>
<feature type="domain" description="GFO/IDH/MocA-like oxidoreductase" evidence="12">
    <location>
        <begin position="179"/>
        <end position="292"/>
    </location>
</feature>
<evidence type="ECO:0000259" key="11">
    <source>
        <dbReference type="Pfam" id="PF01408"/>
    </source>
</evidence>
<evidence type="ECO:0000256" key="10">
    <source>
        <dbReference type="ARBA" id="ARBA00049233"/>
    </source>
</evidence>
<dbReference type="SUPFAM" id="SSF51735">
    <property type="entry name" value="NAD(P)-binding Rossmann-fold domains"/>
    <property type="match status" value="1"/>
</dbReference>
<dbReference type="SUPFAM" id="SSF55347">
    <property type="entry name" value="Glyceraldehyde-3-phosphate dehydrogenase-like, C-terminal domain"/>
    <property type="match status" value="1"/>
</dbReference>
<dbReference type="GO" id="GO:0047837">
    <property type="term" value="F:D-xylose 1-dehydrogenase (NADP+) activity"/>
    <property type="evidence" value="ECO:0007669"/>
    <property type="project" value="UniProtKB-EC"/>
</dbReference>
<reference evidence="14" key="1">
    <citation type="submission" date="2011-12" db="EMBL/GenBank/DDBJ databases">
        <title>The Draft Genome of Lepisosteus oculatus.</title>
        <authorList>
            <consortium name="The Broad Institute Genome Assembly &amp; Analysis Group"/>
            <consortium name="Computational R&amp;D Group"/>
            <consortium name="and Sequencing Platform"/>
            <person name="Di Palma F."/>
            <person name="Alfoldi J."/>
            <person name="Johnson J."/>
            <person name="Berlin A."/>
            <person name="Gnerre S."/>
            <person name="Jaffe D."/>
            <person name="MacCallum I."/>
            <person name="Young S."/>
            <person name="Walker B.J."/>
            <person name="Lander E.S."/>
            <person name="Lindblad-Toh K."/>
        </authorList>
    </citation>
    <scope>NUCLEOTIDE SEQUENCE [LARGE SCALE GENOMIC DNA]</scope>
</reference>
<comment type="catalytic activity">
    <reaction evidence="9">
        <text>(1R,2R)-1,2-dihydrobenzene-1,2-diol + NADP(+) = catechol + NADPH + H(+)</text>
        <dbReference type="Rhea" id="RHEA:16729"/>
        <dbReference type="ChEBI" id="CHEBI:10702"/>
        <dbReference type="ChEBI" id="CHEBI:15378"/>
        <dbReference type="ChEBI" id="CHEBI:18135"/>
        <dbReference type="ChEBI" id="CHEBI:57783"/>
        <dbReference type="ChEBI" id="CHEBI:58349"/>
        <dbReference type="EC" id="1.3.1.20"/>
    </reaction>
</comment>
<organism evidence="13 14">
    <name type="scientific">Lepisosteus oculatus</name>
    <name type="common">Spotted gar</name>
    <dbReference type="NCBI Taxonomy" id="7918"/>
    <lineage>
        <taxon>Eukaryota</taxon>
        <taxon>Metazoa</taxon>
        <taxon>Chordata</taxon>
        <taxon>Craniata</taxon>
        <taxon>Vertebrata</taxon>
        <taxon>Euteleostomi</taxon>
        <taxon>Actinopterygii</taxon>
        <taxon>Neopterygii</taxon>
        <taxon>Holostei</taxon>
        <taxon>Semionotiformes</taxon>
        <taxon>Lepisosteidae</taxon>
        <taxon>Lepisosteus</taxon>
    </lineage>
</organism>
<evidence type="ECO:0000313" key="13">
    <source>
        <dbReference type="Ensembl" id="ENSLOCP00000018617.1"/>
    </source>
</evidence>